<protein>
    <submittedName>
        <fullName evidence="1">Uncharacterized protein</fullName>
    </submittedName>
</protein>
<keyword evidence="2" id="KW-1185">Reference proteome</keyword>
<accession>A0AA89C9Q9</accession>
<reference evidence="1" key="1">
    <citation type="submission" date="2019-08" db="EMBL/GenBank/DDBJ databases">
        <title>The improved chromosome-level genome for the pearl oyster Pinctada fucata martensii using PacBio sequencing and Hi-C.</title>
        <authorList>
            <person name="Zheng Z."/>
        </authorList>
    </citation>
    <scope>NUCLEOTIDE SEQUENCE</scope>
    <source>
        <strain evidence="1">ZZ-2019</strain>
        <tissue evidence="1">Adductor muscle</tissue>
    </source>
</reference>
<proteinExistence type="predicted"/>
<name>A0AA89C9Q9_PINIB</name>
<dbReference type="Proteomes" id="UP001186944">
    <property type="component" value="Unassembled WGS sequence"/>
</dbReference>
<gene>
    <name evidence="1" type="ORF">FSP39_007877</name>
</gene>
<organism evidence="1 2">
    <name type="scientific">Pinctada imbricata</name>
    <name type="common">Atlantic pearl-oyster</name>
    <name type="synonym">Pinctada martensii</name>
    <dbReference type="NCBI Taxonomy" id="66713"/>
    <lineage>
        <taxon>Eukaryota</taxon>
        <taxon>Metazoa</taxon>
        <taxon>Spiralia</taxon>
        <taxon>Lophotrochozoa</taxon>
        <taxon>Mollusca</taxon>
        <taxon>Bivalvia</taxon>
        <taxon>Autobranchia</taxon>
        <taxon>Pteriomorphia</taxon>
        <taxon>Pterioida</taxon>
        <taxon>Pterioidea</taxon>
        <taxon>Pteriidae</taxon>
        <taxon>Pinctada</taxon>
    </lineage>
</organism>
<evidence type="ECO:0000313" key="2">
    <source>
        <dbReference type="Proteomes" id="UP001186944"/>
    </source>
</evidence>
<sequence length="210" mass="24992">MFNVPAKYYDEEPASFLVKKSALSEIADYTTEPIRTRRRSVSEFRSYDPSWPLIMDRYLKARESYNPASRPSRRSHYDYRKTAIVDDYLPYRPSPSIRKPLPPAKIPILHKSEVPFLRKIMYSGQDSTGDILEAKRQYKHDAVTRGALRQDLMSLLHFLYGQKVRDNIRSATDYNMAEIKRLDRKQDKISRYIQDFKRDTIKQRLPMYHY</sequence>
<dbReference type="EMBL" id="VSWD01000002">
    <property type="protein sequence ID" value="KAK3107130.1"/>
    <property type="molecule type" value="Genomic_DNA"/>
</dbReference>
<evidence type="ECO:0000313" key="1">
    <source>
        <dbReference type="EMBL" id="KAK3107130.1"/>
    </source>
</evidence>
<dbReference type="AlphaFoldDB" id="A0AA89C9Q9"/>
<comment type="caution">
    <text evidence="1">The sequence shown here is derived from an EMBL/GenBank/DDBJ whole genome shotgun (WGS) entry which is preliminary data.</text>
</comment>